<gene>
    <name evidence="2" type="ORF">DFQ27_003184</name>
</gene>
<dbReference type="AlphaFoldDB" id="A0A9P6QMT8"/>
<feature type="compositionally biased region" description="Basic residues" evidence="1">
    <location>
        <begin position="250"/>
        <end position="262"/>
    </location>
</feature>
<feature type="region of interest" description="Disordered" evidence="1">
    <location>
        <begin position="81"/>
        <end position="117"/>
    </location>
</feature>
<reference evidence="2" key="1">
    <citation type="journal article" date="2020" name="Fungal Divers.">
        <title>Resolving the Mortierellaceae phylogeny through synthesis of multi-gene phylogenetics and phylogenomics.</title>
        <authorList>
            <person name="Vandepol N."/>
            <person name="Liber J."/>
            <person name="Desiro A."/>
            <person name="Na H."/>
            <person name="Kennedy M."/>
            <person name="Barry K."/>
            <person name="Grigoriev I.V."/>
            <person name="Miller A.N."/>
            <person name="O'Donnell K."/>
            <person name="Stajich J.E."/>
            <person name="Bonito G."/>
        </authorList>
    </citation>
    <scope>NUCLEOTIDE SEQUENCE</scope>
    <source>
        <strain evidence="2">BC1065</strain>
    </source>
</reference>
<dbReference type="Proteomes" id="UP000807716">
    <property type="component" value="Unassembled WGS sequence"/>
</dbReference>
<dbReference type="EMBL" id="JAAAJB010000023">
    <property type="protein sequence ID" value="KAG0269497.1"/>
    <property type="molecule type" value="Genomic_DNA"/>
</dbReference>
<feature type="region of interest" description="Disordered" evidence="1">
    <location>
        <begin position="247"/>
        <end position="308"/>
    </location>
</feature>
<keyword evidence="3" id="KW-1185">Reference proteome</keyword>
<feature type="compositionally biased region" description="Polar residues" evidence="1">
    <location>
        <begin position="281"/>
        <end position="302"/>
    </location>
</feature>
<evidence type="ECO:0000313" key="2">
    <source>
        <dbReference type="EMBL" id="KAG0269497.1"/>
    </source>
</evidence>
<accession>A0A9P6QMT8</accession>
<organism evidence="2 3">
    <name type="scientific">Actinomortierella ambigua</name>
    <dbReference type="NCBI Taxonomy" id="1343610"/>
    <lineage>
        <taxon>Eukaryota</taxon>
        <taxon>Fungi</taxon>
        <taxon>Fungi incertae sedis</taxon>
        <taxon>Mucoromycota</taxon>
        <taxon>Mortierellomycotina</taxon>
        <taxon>Mortierellomycetes</taxon>
        <taxon>Mortierellales</taxon>
        <taxon>Mortierellaceae</taxon>
        <taxon>Actinomortierella</taxon>
    </lineage>
</organism>
<feature type="compositionally biased region" description="Polar residues" evidence="1">
    <location>
        <begin position="87"/>
        <end position="97"/>
    </location>
</feature>
<evidence type="ECO:0000256" key="1">
    <source>
        <dbReference type="SAM" id="MobiDB-lite"/>
    </source>
</evidence>
<comment type="caution">
    <text evidence="2">The sequence shown here is derived from an EMBL/GenBank/DDBJ whole genome shotgun (WGS) entry which is preliminary data.</text>
</comment>
<sequence length="332" mass="38506">MSPSLFFYQEYVRRIGIRFILEGVDLDRDVVVFRPLNEEHQHRFRNELTLQCPQLEEITVNNLQEAPRVVRHRRHPHIYMAEHGSKIQYSPQQQSKQLRSRRRRSSSSSTDTTPDRVFYSGSNLLDKACPLRAKRRGIATLDGTQHSFGKDYPWRLYYQIDPEPLPATSETKLHFREGGLLLNPEGDRNAQQTIPSGGARYIRVVRFECSMNFLNPRRASRNVVGRWIVHKLQRCLRMFGATGSGYPLQHYHHHHHHQKRRVSLQQQQQQQQRPQHEEEGSPSNSLAKKQALSSNGASSSKFNPLGGRQVEGNKPLQLLNHLRVHILLIAKS</sequence>
<evidence type="ECO:0000313" key="3">
    <source>
        <dbReference type="Proteomes" id="UP000807716"/>
    </source>
</evidence>
<name>A0A9P6QMT8_9FUNG</name>
<dbReference type="OrthoDB" id="2445228at2759"/>
<proteinExistence type="predicted"/>
<protein>
    <submittedName>
        <fullName evidence="2">Uncharacterized protein</fullName>
    </submittedName>
</protein>